<organism evidence="2 3">
    <name type="scientific">Coprococcus eutactus</name>
    <dbReference type="NCBI Taxonomy" id="33043"/>
    <lineage>
        <taxon>Bacteria</taxon>
        <taxon>Bacillati</taxon>
        <taxon>Bacillota</taxon>
        <taxon>Clostridia</taxon>
        <taxon>Lachnospirales</taxon>
        <taxon>Lachnospiraceae</taxon>
        <taxon>Coprococcus</taxon>
    </lineage>
</organism>
<sequence length="226" mass="25129">MFKYRFFQVIMALSLVLLIISTAIMCSFSVCRVAEKSYKPSNSGTISSVMNNGQTEELSEFDAWVEYSIVLDALDGDSEQEYRFGNVYLSTENVMRLEQLADIKSKASNGVFISIVLLVACFVVIRRRRLYECVVWGGAAGVIIGIISFIAMAVSGSGIMYGIRRMVFGESYAELFPGHDVLPDIIPAGTGTKVLWVYVGTIFVGLVVTIIVRVISYKKSRPHKFR</sequence>
<name>A0AAI9NYN1_9FIRM</name>
<reference evidence="2" key="1">
    <citation type="submission" date="2020-06" db="EMBL/GenBank/DDBJ databases">
        <title>Characterization of fructooligosaccharide metabolism and fructooligosaccharide-degrading enzymes in human commensal butyrate producers.</title>
        <authorList>
            <person name="Tanno H."/>
            <person name="Fujii T."/>
            <person name="Hirano K."/>
            <person name="Maeno S."/>
            <person name="Tonozuka T."/>
            <person name="Sakamoto M."/>
            <person name="Ohkuma M."/>
            <person name="Tochio T."/>
            <person name="Endo A."/>
        </authorList>
    </citation>
    <scope>NUCLEOTIDE SEQUENCE</scope>
    <source>
        <strain evidence="2">JCM 31265</strain>
    </source>
</reference>
<keyword evidence="1" id="KW-0472">Membrane</keyword>
<protein>
    <submittedName>
        <fullName evidence="2">Uncharacterized protein</fullName>
    </submittedName>
</protein>
<feature type="transmembrane region" description="Helical" evidence="1">
    <location>
        <begin position="134"/>
        <end position="163"/>
    </location>
</feature>
<dbReference type="RefSeq" id="WP_055223806.1">
    <property type="nucleotide sequence ID" value="NZ_BLYL01000007.1"/>
</dbReference>
<dbReference type="AlphaFoldDB" id="A0AAI9NYN1"/>
<keyword evidence="1" id="KW-1133">Transmembrane helix</keyword>
<accession>A0AAI9NYN1</accession>
<evidence type="ECO:0000313" key="3">
    <source>
        <dbReference type="Proteomes" id="UP000660047"/>
    </source>
</evidence>
<dbReference type="Proteomes" id="UP000660047">
    <property type="component" value="Unassembled WGS sequence"/>
</dbReference>
<evidence type="ECO:0000256" key="1">
    <source>
        <dbReference type="SAM" id="Phobius"/>
    </source>
</evidence>
<feature type="transmembrane region" description="Helical" evidence="1">
    <location>
        <begin position="7"/>
        <end position="30"/>
    </location>
</feature>
<dbReference type="EMBL" id="BLYL01000007">
    <property type="protein sequence ID" value="GFO94369.1"/>
    <property type="molecule type" value="Genomic_DNA"/>
</dbReference>
<comment type="caution">
    <text evidence="2">The sequence shown here is derived from an EMBL/GenBank/DDBJ whole genome shotgun (WGS) entry which is preliminary data.</text>
</comment>
<gene>
    <name evidence="2" type="ORF">COEU31_14150</name>
</gene>
<feature type="transmembrane region" description="Helical" evidence="1">
    <location>
        <begin position="195"/>
        <end position="216"/>
    </location>
</feature>
<feature type="transmembrane region" description="Helical" evidence="1">
    <location>
        <begin position="107"/>
        <end position="125"/>
    </location>
</feature>
<evidence type="ECO:0000313" key="2">
    <source>
        <dbReference type="EMBL" id="GFO94369.1"/>
    </source>
</evidence>
<keyword evidence="1" id="KW-0812">Transmembrane</keyword>
<proteinExistence type="predicted"/>